<feature type="transmembrane region" description="Helical" evidence="1">
    <location>
        <begin position="110"/>
        <end position="128"/>
    </location>
</feature>
<dbReference type="EMBL" id="CP054570">
    <property type="protein sequence ID" value="QKQ44744.1"/>
    <property type="molecule type" value="Genomic_DNA"/>
</dbReference>
<feature type="transmembrane region" description="Helical" evidence="1">
    <location>
        <begin position="76"/>
        <end position="98"/>
    </location>
</feature>
<keyword evidence="1" id="KW-1133">Transmembrane helix</keyword>
<sequence>MHSHLNTIELDHLIEQCQSGELNAVDLDPLLVYEMELRINERLAEDQEPLMFTFHEVAYNGFVPKAHSVWVRDRDYVRLFGFLFFTVALILLLLWIFSGGSLFSGKNFQSILNLLFLSIVTFLMLLLVSNKPEDDLEKENK</sequence>
<reference evidence="2 3" key="1">
    <citation type="submission" date="2020-05" db="EMBL/GenBank/DDBJ databases">
        <title>FDA dAtabase for Regulatory Grade micrObial Sequences (FDA-ARGOS): Supporting development and validation of Infectious Disease Dx tests.</title>
        <authorList>
            <person name="Bojja K."/>
            <person name="Kessler A."/>
            <person name="Tallon L."/>
            <person name="Sadzewicz L."/>
            <person name="Zhao X."/>
            <person name="Vavikolanu K."/>
            <person name="Mehta A."/>
            <person name="Aluvathingal J."/>
            <person name="Nadendla S."/>
            <person name="Myers T."/>
            <person name="Yan Y."/>
            <person name="Sichtig H."/>
        </authorList>
    </citation>
    <scope>NUCLEOTIDE SEQUENCE [LARGE SCALE GENOMIC DNA]</scope>
    <source>
        <strain evidence="2 3">FDAARGOS_770</strain>
    </source>
</reference>
<gene>
    <name evidence="2" type="ORF">FOC72_09285</name>
</gene>
<organism evidence="2 3">
    <name type="scientific">Streptococcus sanguinis</name>
    <dbReference type="NCBI Taxonomy" id="1305"/>
    <lineage>
        <taxon>Bacteria</taxon>
        <taxon>Bacillati</taxon>
        <taxon>Bacillota</taxon>
        <taxon>Bacilli</taxon>
        <taxon>Lactobacillales</taxon>
        <taxon>Streptococcaceae</taxon>
        <taxon>Streptococcus</taxon>
    </lineage>
</organism>
<evidence type="ECO:0000313" key="2">
    <source>
        <dbReference type="EMBL" id="QKQ44744.1"/>
    </source>
</evidence>
<evidence type="ECO:0000256" key="1">
    <source>
        <dbReference type="SAM" id="Phobius"/>
    </source>
</evidence>
<keyword evidence="1" id="KW-0472">Membrane</keyword>
<dbReference type="RefSeq" id="WP_002896803.1">
    <property type="nucleotide sequence ID" value="NZ_CP054570.1"/>
</dbReference>
<name>A0A859EU58_STRSA</name>
<evidence type="ECO:0000313" key="3">
    <source>
        <dbReference type="Proteomes" id="UP000509459"/>
    </source>
</evidence>
<protein>
    <submittedName>
        <fullName evidence="2">Uncharacterized protein</fullName>
    </submittedName>
</protein>
<dbReference type="AlphaFoldDB" id="A0A859EU58"/>
<proteinExistence type="predicted"/>
<accession>A0A859EU58</accession>
<keyword evidence="1" id="KW-0812">Transmembrane</keyword>
<dbReference type="Proteomes" id="UP000509459">
    <property type="component" value="Chromosome"/>
</dbReference>